<dbReference type="InParanoid" id="G9MPF6"/>
<sequence length="73" mass="8319">MGKFTGNRQADVHTEQSLVDTAHAAHRYAITHATSVPRLRTETLQPCRCACTVNYMRNMRTITGTWKCRALRL</sequence>
<dbReference type="GeneID" id="25790682"/>
<reference evidence="1 2" key="1">
    <citation type="journal article" date="2011" name="Genome Biol.">
        <title>Comparative genome sequence analysis underscores mycoparasitism as the ancestral life style of Trichoderma.</title>
        <authorList>
            <person name="Kubicek C.P."/>
            <person name="Herrera-Estrella A."/>
            <person name="Seidl-Seiboth V."/>
            <person name="Martinez D.A."/>
            <person name="Druzhinina I.S."/>
            <person name="Thon M."/>
            <person name="Zeilinger S."/>
            <person name="Casas-Flores S."/>
            <person name="Horwitz B.A."/>
            <person name="Mukherjee P.K."/>
            <person name="Mukherjee M."/>
            <person name="Kredics L."/>
            <person name="Alcaraz L.D."/>
            <person name="Aerts A."/>
            <person name="Antal Z."/>
            <person name="Atanasova L."/>
            <person name="Cervantes-Badillo M.G."/>
            <person name="Challacombe J."/>
            <person name="Chertkov O."/>
            <person name="McCluskey K."/>
            <person name="Coulpier F."/>
            <person name="Deshpande N."/>
            <person name="von Doehren H."/>
            <person name="Ebbole D.J."/>
            <person name="Esquivel-Naranjo E.U."/>
            <person name="Fekete E."/>
            <person name="Flipphi M."/>
            <person name="Glaser F."/>
            <person name="Gomez-Rodriguez E.Y."/>
            <person name="Gruber S."/>
            <person name="Han C."/>
            <person name="Henrissat B."/>
            <person name="Hermosa R."/>
            <person name="Hernandez-Onate M."/>
            <person name="Karaffa L."/>
            <person name="Kosti I."/>
            <person name="Le Crom S."/>
            <person name="Lindquist E."/>
            <person name="Lucas S."/>
            <person name="Luebeck M."/>
            <person name="Luebeck P.S."/>
            <person name="Margeot A."/>
            <person name="Metz B."/>
            <person name="Misra M."/>
            <person name="Nevalainen H."/>
            <person name="Omann M."/>
            <person name="Packer N."/>
            <person name="Perrone G."/>
            <person name="Uresti-Rivera E.E."/>
            <person name="Salamov A."/>
            <person name="Schmoll M."/>
            <person name="Seiboth B."/>
            <person name="Shapiro H."/>
            <person name="Sukno S."/>
            <person name="Tamayo-Ramos J.A."/>
            <person name="Tisch D."/>
            <person name="Wiest A."/>
            <person name="Wilkinson H.H."/>
            <person name="Zhang M."/>
            <person name="Coutinho P.M."/>
            <person name="Kenerley C.M."/>
            <person name="Monte E."/>
            <person name="Baker S.E."/>
            <person name="Grigoriev I.V."/>
        </authorList>
    </citation>
    <scope>NUCLEOTIDE SEQUENCE [LARGE SCALE GENOMIC DNA]</scope>
    <source>
        <strain evidence="2">Gv29-8 / FGSC 10586</strain>
    </source>
</reference>
<proteinExistence type="predicted"/>
<gene>
    <name evidence="1" type="ORF">TRIVIDRAFT_212643</name>
</gene>
<protein>
    <submittedName>
        <fullName evidence="1">Uncharacterized protein</fullName>
    </submittedName>
</protein>
<dbReference type="AlphaFoldDB" id="G9MPF6"/>
<dbReference type="RefSeq" id="XP_013957963.1">
    <property type="nucleotide sequence ID" value="XM_014102488.1"/>
</dbReference>
<dbReference type="EMBL" id="ABDF02000005">
    <property type="protein sequence ID" value="EHK23757.1"/>
    <property type="molecule type" value="Genomic_DNA"/>
</dbReference>
<comment type="caution">
    <text evidence="1">The sequence shown here is derived from an EMBL/GenBank/DDBJ whole genome shotgun (WGS) entry which is preliminary data.</text>
</comment>
<keyword evidence="2" id="KW-1185">Reference proteome</keyword>
<dbReference type="Proteomes" id="UP000007115">
    <property type="component" value="Unassembled WGS sequence"/>
</dbReference>
<organism evidence="1 2">
    <name type="scientific">Hypocrea virens (strain Gv29-8 / FGSC 10586)</name>
    <name type="common">Gliocladium virens</name>
    <name type="synonym">Trichoderma virens</name>
    <dbReference type="NCBI Taxonomy" id="413071"/>
    <lineage>
        <taxon>Eukaryota</taxon>
        <taxon>Fungi</taxon>
        <taxon>Dikarya</taxon>
        <taxon>Ascomycota</taxon>
        <taxon>Pezizomycotina</taxon>
        <taxon>Sordariomycetes</taxon>
        <taxon>Hypocreomycetidae</taxon>
        <taxon>Hypocreales</taxon>
        <taxon>Hypocreaceae</taxon>
        <taxon>Trichoderma</taxon>
    </lineage>
</organism>
<evidence type="ECO:0000313" key="1">
    <source>
        <dbReference type="EMBL" id="EHK23757.1"/>
    </source>
</evidence>
<name>G9MPF6_HYPVG</name>
<dbReference type="HOGENOM" id="CLU_2705133_0_0_1"/>
<evidence type="ECO:0000313" key="2">
    <source>
        <dbReference type="Proteomes" id="UP000007115"/>
    </source>
</evidence>
<dbReference type="VEuPathDB" id="FungiDB:TRIVIDRAFT_212643"/>
<accession>G9MPF6</accession>